<dbReference type="AlphaFoldDB" id="A0A5B7JCP4"/>
<evidence type="ECO:0000313" key="2">
    <source>
        <dbReference type="Proteomes" id="UP000324222"/>
    </source>
</evidence>
<comment type="caution">
    <text evidence="1">The sequence shown here is derived from an EMBL/GenBank/DDBJ whole genome shotgun (WGS) entry which is preliminary data.</text>
</comment>
<proteinExistence type="predicted"/>
<dbReference type="Proteomes" id="UP000324222">
    <property type="component" value="Unassembled WGS sequence"/>
</dbReference>
<evidence type="ECO:0000313" key="1">
    <source>
        <dbReference type="EMBL" id="MPC90144.1"/>
    </source>
</evidence>
<protein>
    <submittedName>
        <fullName evidence="1">Uncharacterized protein</fullName>
    </submittedName>
</protein>
<name>A0A5B7JCP4_PORTR</name>
<accession>A0A5B7JCP4</accession>
<organism evidence="1 2">
    <name type="scientific">Portunus trituberculatus</name>
    <name type="common">Swimming crab</name>
    <name type="synonym">Neptunus trituberculatus</name>
    <dbReference type="NCBI Taxonomy" id="210409"/>
    <lineage>
        <taxon>Eukaryota</taxon>
        <taxon>Metazoa</taxon>
        <taxon>Ecdysozoa</taxon>
        <taxon>Arthropoda</taxon>
        <taxon>Crustacea</taxon>
        <taxon>Multicrustacea</taxon>
        <taxon>Malacostraca</taxon>
        <taxon>Eumalacostraca</taxon>
        <taxon>Eucarida</taxon>
        <taxon>Decapoda</taxon>
        <taxon>Pleocyemata</taxon>
        <taxon>Brachyura</taxon>
        <taxon>Eubrachyura</taxon>
        <taxon>Portunoidea</taxon>
        <taxon>Portunidae</taxon>
        <taxon>Portuninae</taxon>
        <taxon>Portunus</taxon>
    </lineage>
</organism>
<gene>
    <name evidence="1" type="ORF">E2C01_085116</name>
</gene>
<keyword evidence="2" id="KW-1185">Reference proteome</keyword>
<dbReference type="EMBL" id="VSRR010083394">
    <property type="protein sequence ID" value="MPC90144.1"/>
    <property type="molecule type" value="Genomic_DNA"/>
</dbReference>
<reference evidence="1 2" key="1">
    <citation type="submission" date="2019-05" db="EMBL/GenBank/DDBJ databases">
        <title>Another draft genome of Portunus trituberculatus and its Hox gene families provides insights of decapod evolution.</title>
        <authorList>
            <person name="Jeong J.-H."/>
            <person name="Song I."/>
            <person name="Kim S."/>
            <person name="Choi T."/>
            <person name="Kim D."/>
            <person name="Ryu S."/>
            <person name="Kim W."/>
        </authorList>
    </citation>
    <scope>NUCLEOTIDE SEQUENCE [LARGE SCALE GENOMIC DNA]</scope>
    <source>
        <tissue evidence="1">Muscle</tissue>
    </source>
</reference>
<sequence>MQFENEGVVGGASPLSRRNEHIIISCRGESATLAPIPIVPVGAPQSCMCESSNRHVTVDARMEDLVYLDRGFVYQEQKTQRGKAERLW</sequence>